<evidence type="ECO:0000256" key="1">
    <source>
        <dbReference type="ARBA" id="ARBA00007637"/>
    </source>
</evidence>
<dbReference type="PANTHER" id="PTHR43000">
    <property type="entry name" value="DTDP-D-GLUCOSE 4,6-DEHYDRATASE-RELATED"/>
    <property type="match status" value="1"/>
</dbReference>
<dbReference type="AlphaFoldDB" id="A0A813Q732"/>
<evidence type="ECO:0000313" key="6">
    <source>
        <dbReference type="EMBL" id="CAF3800891.1"/>
    </source>
</evidence>
<gene>
    <name evidence="3" type="ORF">GPM918_LOCUS1491</name>
    <name evidence="4" type="ORF">OVA965_LOCUS16066</name>
    <name evidence="5" type="ORF">SRO942_LOCUS1491</name>
    <name evidence="6" type="ORF">TMI583_LOCUS16078</name>
</gene>
<dbReference type="Pfam" id="PF01370">
    <property type="entry name" value="Epimerase"/>
    <property type="match status" value="1"/>
</dbReference>
<accession>A0A813Q732</accession>
<comment type="caution">
    <text evidence="3">The sequence shown here is derived from an EMBL/GenBank/DDBJ whole genome shotgun (WGS) entry which is preliminary data.</text>
</comment>
<dbReference type="EMBL" id="CAJOBC010000138">
    <property type="protein sequence ID" value="CAF3544007.1"/>
    <property type="molecule type" value="Genomic_DNA"/>
</dbReference>
<dbReference type="Proteomes" id="UP000681722">
    <property type="component" value="Unassembled WGS sequence"/>
</dbReference>
<dbReference type="Proteomes" id="UP000677228">
    <property type="component" value="Unassembled WGS sequence"/>
</dbReference>
<dbReference type="SUPFAM" id="SSF51735">
    <property type="entry name" value="NAD(P)-binding Rossmann-fold domains"/>
    <property type="match status" value="1"/>
</dbReference>
<evidence type="ECO:0000313" key="3">
    <source>
        <dbReference type="EMBL" id="CAF0762908.1"/>
    </source>
</evidence>
<dbReference type="CDD" id="cd08946">
    <property type="entry name" value="SDR_e"/>
    <property type="match status" value="1"/>
</dbReference>
<dbReference type="EMBL" id="CAJNOK010007377">
    <property type="protein sequence ID" value="CAF1032553.1"/>
    <property type="molecule type" value="Genomic_DNA"/>
</dbReference>
<evidence type="ECO:0000313" key="7">
    <source>
        <dbReference type="Proteomes" id="UP000663829"/>
    </source>
</evidence>
<protein>
    <recommendedName>
        <fullName evidence="2">NAD-dependent epimerase/dehydratase domain-containing protein</fullName>
    </recommendedName>
</protein>
<dbReference type="InterPro" id="IPR001509">
    <property type="entry name" value="Epimerase_deHydtase"/>
</dbReference>
<feature type="domain" description="NAD-dependent epimerase/dehydratase" evidence="2">
    <location>
        <begin position="11"/>
        <end position="174"/>
    </location>
</feature>
<keyword evidence="7" id="KW-1185">Reference proteome</keyword>
<reference evidence="3" key="1">
    <citation type="submission" date="2021-02" db="EMBL/GenBank/DDBJ databases">
        <authorList>
            <person name="Nowell W R."/>
        </authorList>
    </citation>
    <scope>NUCLEOTIDE SEQUENCE</scope>
</reference>
<dbReference type="Proteomes" id="UP000682733">
    <property type="component" value="Unassembled WGS sequence"/>
</dbReference>
<proteinExistence type="inferred from homology"/>
<evidence type="ECO:0000259" key="2">
    <source>
        <dbReference type="Pfam" id="PF01370"/>
    </source>
</evidence>
<dbReference type="InterPro" id="IPR036291">
    <property type="entry name" value="NAD(P)-bd_dom_sf"/>
</dbReference>
<name>A0A813Q732_9BILA</name>
<evidence type="ECO:0000313" key="4">
    <source>
        <dbReference type="EMBL" id="CAF1032553.1"/>
    </source>
</evidence>
<dbReference type="OrthoDB" id="10262413at2759"/>
<comment type="similarity">
    <text evidence="1">Belongs to the NAD(P)-dependent epimerase/dehydratase family.</text>
</comment>
<dbReference type="EMBL" id="CAJNOQ010000138">
    <property type="protein sequence ID" value="CAF0762908.1"/>
    <property type="molecule type" value="Genomic_DNA"/>
</dbReference>
<evidence type="ECO:0000313" key="5">
    <source>
        <dbReference type="EMBL" id="CAF3544007.1"/>
    </source>
</evidence>
<dbReference type="Gene3D" id="3.40.50.720">
    <property type="entry name" value="NAD(P)-binding Rossmann-like Domain"/>
    <property type="match status" value="1"/>
</dbReference>
<sequence>MSKQPLKQRKVLVTGSAGNIGKYFALNHDKSKYKLRLMVHSGIEDKKVDPIRNCGEIVEGTLDNLDRLKELCKGIDTVVHMAGEADPSATWESIRDANINGTYNIFVAAKAAGVKRVIYASSIHAVSGYPKDIQVKVNEPVNPGDIYGVSKCFGEALARYMGEKEGLSSIAIRIGAFQPHESAQNVDSISMMDAWISERDCEHLIECCIDAPDDLKFLIVHGLSRNVFNRLDISDAKNRIGYEPKDNFFDVHPHLKNLKLDEKLAGHNVHDDGQQSGLREQIGKT</sequence>
<dbReference type="EMBL" id="CAJOBA010007389">
    <property type="protein sequence ID" value="CAF3800891.1"/>
    <property type="molecule type" value="Genomic_DNA"/>
</dbReference>
<organism evidence="3 7">
    <name type="scientific">Didymodactylos carnosus</name>
    <dbReference type="NCBI Taxonomy" id="1234261"/>
    <lineage>
        <taxon>Eukaryota</taxon>
        <taxon>Metazoa</taxon>
        <taxon>Spiralia</taxon>
        <taxon>Gnathifera</taxon>
        <taxon>Rotifera</taxon>
        <taxon>Eurotatoria</taxon>
        <taxon>Bdelloidea</taxon>
        <taxon>Philodinida</taxon>
        <taxon>Philodinidae</taxon>
        <taxon>Didymodactylos</taxon>
    </lineage>
</organism>
<dbReference type="Proteomes" id="UP000663829">
    <property type="component" value="Unassembled WGS sequence"/>
</dbReference>